<dbReference type="SUPFAM" id="SSF46785">
    <property type="entry name" value="Winged helix' DNA-binding domain"/>
    <property type="match status" value="1"/>
</dbReference>
<comment type="caution">
    <text evidence="5">The sequence shown here is derived from an EMBL/GenBank/DDBJ whole genome shotgun (WGS) entry which is preliminary data.</text>
</comment>
<evidence type="ECO:0000313" key="6">
    <source>
        <dbReference type="Proteomes" id="UP001428817"/>
    </source>
</evidence>
<sequence length="136" mass="14918">METQSDVRLVRTLTRAARRVTAKVEPVLKSAGLTLDQWLVIDALAAARGSTMTELAAATLVTGPTLTRVTDRLVLTAVAYREVDPADRRRVRVYLSSRGRATHRKVTAKLADLEQTLVADIADPHNLLHTLTHLAD</sequence>
<proteinExistence type="predicted"/>
<dbReference type="RefSeq" id="WP_345703287.1">
    <property type="nucleotide sequence ID" value="NZ_BAABJP010000039.1"/>
</dbReference>
<dbReference type="InterPro" id="IPR039422">
    <property type="entry name" value="MarR/SlyA-like"/>
</dbReference>
<name>A0ABP9QWV6_9PSEU</name>
<dbReference type="Gene3D" id="1.10.10.10">
    <property type="entry name" value="Winged helix-like DNA-binding domain superfamily/Winged helix DNA-binding domain"/>
    <property type="match status" value="1"/>
</dbReference>
<dbReference type="Pfam" id="PF12802">
    <property type="entry name" value="MarR_2"/>
    <property type="match status" value="1"/>
</dbReference>
<keyword evidence="1" id="KW-0805">Transcription regulation</keyword>
<dbReference type="InterPro" id="IPR036390">
    <property type="entry name" value="WH_DNA-bd_sf"/>
</dbReference>
<keyword evidence="6" id="KW-1185">Reference proteome</keyword>
<protein>
    <submittedName>
        <fullName evidence="5">MarR family transcriptional regulator</fullName>
    </submittedName>
</protein>
<evidence type="ECO:0000256" key="3">
    <source>
        <dbReference type="ARBA" id="ARBA00023163"/>
    </source>
</evidence>
<dbReference type="SMART" id="SM00347">
    <property type="entry name" value="HTH_MARR"/>
    <property type="match status" value="1"/>
</dbReference>
<dbReference type="InterPro" id="IPR000835">
    <property type="entry name" value="HTH_MarR-typ"/>
</dbReference>
<dbReference type="EMBL" id="BAABJP010000039">
    <property type="protein sequence ID" value="GAA5168671.1"/>
    <property type="molecule type" value="Genomic_DNA"/>
</dbReference>
<evidence type="ECO:0000256" key="2">
    <source>
        <dbReference type="ARBA" id="ARBA00023125"/>
    </source>
</evidence>
<feature type="domain" description="HTH marR-type" evidence="4">
    <location>
        <begin position="6"/>
        <end position="136"/>
    </location>
</feature>
<evidence type="ECO:0000259" key="4">
    <source>
        <dbReference type="PROSITE" id="PS50995"/>
    </source>
</evidence>
<keyword evidence="3" id="KW-0804">Transcription</keyword>
<dbReference type="InterPro" id="IPR036388">
    <property type="entry name" value="WH-like_DNA-bd_sf"/>
</dbReference>
<dbReference type="Proteomes" id="UP001428817">
    <property type="component" value="Unassembled WGS sequence"/>
</dbReference>
<reference evidence="6" key="1">
    <citation type="journal article" date="2019" name="Int. J. Syst. Evol. Microbiol.">
        <title>The Global Catalogue of Microorganisms (GCM) 10K type strain sequencing project: providing services to taxonomists for standard genome sequencing and annotation.</title>
        <authorList>
            <consortium name="The Broad Institute Genomics Platform"/>
            <consortium name="The Broad Institute Genome Sequencing Center for Infectious Disease"/>
            <person name="Wu L."/>
            <person name="Ma J."/>
        </authorList>
    </citation>
    <scope>NUCLEOTIDE SEQUENCE [LARGE SCALE GENOMIC DNA]</scope>
    <source>
        <strain evidence="6">JCM 18303</strain>
    </source>
</reference>
<evidence type="ECO:0000313" key="5">
    <source>
        <dbReference type="EMBL" id="GAA5168671.1"/>
    </source>
</evidence>
<dbReference type="PANTHER" id="PTHR33164:SF64">
    <property type="entry name" value="TRANSCRIPTIONAL REGULATOR SLYA"/>
    <property type="match status" value="1"/>
</dbReference>
<accession>A0ABP9QWV6</accession>
<dbReference type="PANTHER" id="PTHR33164">
    <property type="entry name" value="TRANSCRIPTIONAL REGULATOR, MARR FAMILY"/>
    <property type="match status" value="1"/>
</dbReference>
<keyword evidence="2" id="KW-0238">DNA-binding</keyword>
<dbReference type="PROSITE" id="PS50995">
    <property type="entry name" value="HTH_MARR_2"/>
    <property type="match status" value="1"/>
</dbReference>
<gene>
    <name evidence="5" type="ORF">GCM10023321_63150</name>
</gene>
<evidence type="ECO:0000256" key="1">
    <source>
        <dbReference type="ARBA" id="ARBA00023015"/>
    </source>
</evidence>
<organism evidence="5 6">
    <name type="scientific">Pseudonocardia eucalypti</name>
    <dbReference type="NCBI Taxonomy" id="648755"/>
    <lineage>
        <taxon>Bacteria</taxon>
        <taxon>Bacillati</taxon>
        <taxon>Actinomycetota</taxon>
        <taxon>Actinomycetes</taxon>
        <taxon>Pseudonocardiales</taxon>
        <taxon>Pseudonocardiaceae</taxon>
        <taxon>Pseudonocardia</taxon>
    </lineage>
</organism>